<dbReference type="WBParaSite" id="ASIM_0000322101-mRNA-1">
    <property type="protein sequence ID" value="ASIM_0000322101-mRNA-1"/>
    <property type="gene ID" value="ASIM_0000322101"/>
</dbReference>
<reference evidence="2" key="1">
    <citation type="submission" date="2017-02" db="UniProtKB">
        <authorList>
            <consortium name="WormBaseParasite"/>
        </authorList>
    </citation>
    <scope>IDENTIFICATION</scope>
</reference>
<protein>
    <submittedName>
        <fullName evidence="2">TNPO1 protein</fullName>
    </submittedName>
</protein>
<dbReference type="AlphaFoldDB" id="A0A0M3J6N1"/>
<proteinExistence type="predicted"/>
<evidence type="ECO:0000313" key="2">
    <source>
        <dbReference type="WBParaSite" id="ASIM_0000322101-mRNA-1"/>
    </source>
</evidence>
<sequence>LLELLNGVKCGLFLCKICLRILLSFTGNILVSSAVEDERCMRTDSTARIFDQLCDVSSSRSPDYGMFRLQMFNLLSKLDEIAEKTTKTLSPWLLALYTQEYESVDFMSRNRQNITWTNPSACELNAVELDGENDEEDGDEEMEVEQSNENENETEDVVNET</sequence>
<organism evidence="2">
    <name type="scientific">Anisakis simplex</name>
    <name type="common">Herring worm</name>
    <dbReference type="NCBI Taxonomy" id="6269"/>
    <lineage>
        <taxon>Eukaryota</taxon>
        <taxon>Metazoa</taxon>
        <taxon>Ecdysozoa</taxon>
        <taxon>Nematoda</taxon>
        <taxon>Chromadorea</taxon>
        <taxon>Rhabditida</taxon>
        <taxon>Spirurina</taxon>
        <taxon>Ascaridomorpha</taxon>
        <taxon>Ascaridoidea</taxon>
        <taxon>Anisakidae</taxon>
        <taxon>Anisakis</taxon>
        <taxon>Anisakis simplex complex</taxon>
    </lineage>
</organism>
<name>A0A0M3J6N1_ANISI</name>
<feature type="region of interest" description="Disordered" evidence="1">
    <location>
        <begin position="129"/>
        <end position="161"/>
    </location>
</feature>
<accession>A0A0M3J6N1</accession>
<evidence type="ECO:0000256" key="1">
    <source>
        <dbReference type="SAM" id="MobiDB-lite"/>
    </source>
</evidence>